<protein>
    <submittedName>
        <fullName evidence="1">Uncharacterized protein</fullName>
    </submittedName>
</protein>
<reference evidence="1" key="1">
    <citation type="journal article" date="2015" name="Nature">
        <title>Complex archaea that bridge the gap between prokaryotes and eukaryotes.</title>
        <authorList>
            <person name="Spang A."/>
            <person name="Saw J.H."/>
            <person name="Jorgensen S.L."/>
            <person name="Zaremba-Niedzwiedzka K."/>
            <person name="Martijn J."/>
            <person name="Lind A.E."/>
            <person name="van Eijk R."/>
            <person name="Schleper C."/>
            <person name="Guy L."/>
            <person name="Ettema T.J."/>
        </authorList>
    </citation>
    <scope>NUCLEOTIDE SEQUENCE</scope>
</reference>
<evidence type="ECO:0000313" key="1">
    <source>
        <dbReference type="EMBL" id="KKM93736.1"/>
    </source>
</evidence>
<dbReference type="EMBL" id="LAZR01006227">
    <property type="protein sequence ID" value="KKM93736.1"/>
    <property type="molecule type" value="Genomic_DNA"/>
</dbReference>
<name>A0A0F9M314_9ZZZZ</name>
<accession>A0A0F9M314</accession>
<comment type="caution">
    <text evidence="1">The sequence shown here is derived from an EMBL/GenBank/DDBJ whole genome shotgun (WGS) entry which is preliminary data.</text>
</comment>
<sequence>MIQEYRKASAEVFNEWHNKIYYQHRIDTIKFYRYFGNIPCQGASTEWCKKICLSKQIPFDTGPMTNYPDECPYNNFEFLIELINLLDAKYFVFFSSGCIEKVKWYPIGMKTLCEKFPEKIFQFYLRNYHQYLPLLPPNGRYSLSVDYTTKFNILNAFYDLKIHNINIINHPVNSDLKNFLLSKIDKTNVIRMITSCSECKRVDDEQRCIGKTNNKKLVIMDFMDKNYHKKGFPTMIKSNKL</sequence>
<proteinExistence type="predicted"/>
<gene>
    <name evidence="1" type="ORF">LCGC14_1205300</name>
</gene>
<dbReference type="AlphaFoldDB" id="A0A0F9M314"/>
<organism evidence="1">
    <name type="scientific">marine sediment metagenome</name>
    <dbReference type="NCBI Taxonomy" id="412755"/>
    <lineage>
        <taxon>unclassified sequences</taxon>
        <taxon>metagenomes</taxon>
        <taxon>ecological metagenomes</taxon>
    </lineage>
</organism>